<gene>
    <name evidence="1" type="ORF">RIF29_33751</name>
</gene>
<dbReference type="Proteomes" id="UP001372338">
    <property type="component" value="Unassembled WGS sequence"/>
</dbReference>
<accession>A0AAN9E8G2</accession>
<dbReference type="EMBL" id="JAYWIO010000007">
    <property type="protein sequence ID" value="KAK7250950.1"/>
    <property type="molecule type" value="Genomic_DNA"/>
</dbReference>
<reference evidence="1 2" key="1">
    <citation type="submission" date="2024-01" db="EMBL/GenBank/DDBJ databases">
        <title>The genomes of 5 underutilized Papilionoideae crops provide insights into root nodulation and disease resistanc.</title>
        <authorList>
            <person name="Yuan L."/>
        </authorList>
    </citation>
    <scope>NUCLEOTIDE SEQUENCE [LARGE SCALE GENOMIC DNA]</scope>
    <source>
        <strain evidence="1">ZHUSHIDOU_FW_LH</strain>
        <tissue evidence="1">Leaf</tissue>
    </source>
</reference>
<keyword evidence="2" id="KW-1185">Reference proteome</keyword>
<organism evidence="1 2">
    <name type="scientific">Crotalaria pallida</name>
    <name type="common">Smooth rattlebox</name>
    <name type="synonym">Crotalaria striata</name>
    <dbReference type="NCBI Taxonomy" id="3830"/>
    <lineage>
        <taxon>Eukaryota</taxon>
        <taxon>Viridiplantae</taxon>
        <taxon>Streptophyta</taxon>
        <taxon>Embryophyta</taxon>
        <taxon>Tracheophyta</taxon>
        <taxon>Spermatophyta</taxon>
        <taxon>Magnoliopsida</taxon>
        <taxon>eudicotyledons</taxon>
        <taxon>Gunneridae</taxon>
        <taxon>Pentapetalae</taxon>
        <taxon>rosids</taxon>
        <taxon>fabids</taxon>
        <taxon>Fabales</taxon>
        <taxon>Fabaceae</taxon>
        <taxon>Papilionoideae</taxon>
        <taxon>50 kb inversion clade</taxon>
        <taxon>genistoids sensu lato</taxon>
        <taxon>core genistoids</taxon>
        <taxon>Crotalarieae</taxon>
        <taxon>Crotalaria</taxon>
    </lineage>
</organism>
<protein>
    <submittedName>
        <fullName evidence="1">Uncharacterized protein</fullName>
    </submittedName>
</protein>
<comment type="caution">
    <text evidence="1">The sequence shown here is derived from an EMBL/GenBank/DDBJ whole genome shotgun (WGS) entry which is preliminary data.</text>
</comment>
<evidence type="ECO:0000313" key="1">
    <source>
        <dbReference type="EMBL" id="KAK7250950.1"/>
    </source>
</evidence>
<name>A0AAN9E8G2_CROPI</name>
<evidence type="ECO:0000313" key="2">
    <source>
        <dbReference type="Proteomes" id="UP001372338"/>
    </source>
</evidence>
<dbReference type="AlphaFoldDB" id="A0AAN9E8G2"/>
<sequence>MESSLPSLLLPIYLISTYNRVFLFHLDLNIWSSMLSFIKGMMYNSKWNKNAGNAYNNVVDQQINLMRCKAVK</sequence>
<proteinExistence type="predicted"/>